<proteinExistence type="predicted"/>
<evidence type="ECO:0000313" key="3">
    <source>
        <dbReference type="EMBL" id="MDK2562499.1"/>
    </source>
</evidence>
<protein>
    <submittedName>
        <fullName evidence="3">M20/M25/M40 family metallo-hydrolase</fullName>
    </submittedName>
</protein>
<organism evidence="3 4">
    <name type="scientific">Romboutsia sedimentorum</name>
    <dbReference type="NCBI Taxonomy" id="1368474"/>
    <lineage>
        <taxon>Bacteria</taxon>
        <taxon>Bacillati</taxon>
        <taxon>Bacillota</taxon>
        <taxon>Clostridia</taxon>
        <taxon>Peptostreptococcales</taxon>
        <taxon>Peptostreptococcaceae</taxon>
        <taxon>Romboutsia</taxon>
    </lineage>
</organism>
<feature type="chain" id="PRO_5046193951" evidence="1">
    <location>
        <begin position="28"/>
        <end position="631"/>
    </location>
</feature>
<feature type="signal peptide" evidence="1">
    <location>
        <begin position="1"/>
        <end position="27"/>
    </location>
</feature>
<gene>
    <name evidence="3" type="ORF">QOZ84_02980</name>
</gene>
<dbReference type="EMBL" id="JASKYM010000001">
    <property type="protein sequence ID" value="MDK2562499.1"/>
    <property type="molecule type" value="Genomic_DNA"/>
</dbReference>
<dbReference type="InterPro" id="IPR007253">
    <property type="entry name" value="Cell_wall-bd_2"/>
</dbReference>
<dbReference type="PANTHER" id="PTHR30032">
    <property type="entry name" value="N-ACETYLMURAMOYL-L-ALANINE AMIDASE-RELATED"/>
    <property type="match status" value="1"/>
</dbReference>
<accession>A0ABT7E6E9</accession>
<dbReference type="Proteomes" id="UP001301012">
    <property type="component" value="Unassembled WGS sequence"/>
</dbReference>
<evidence type="ECO:0000256" key="1">
    <source>
        <dbReference type="SAM" id="SignalP"/>
    </source>
</evidence>
<keyword evidence="4" id="KW-1185">Reference proteome</keyword>
<sequence>MKKKLFSMLVALLIAFNLFPSKMTVFAEEKLGDYGEYAYDTLKHIDKNLRQRTPGSKVELEASNYIKEKLEAAGYEVSIQPFEFTTKTGEKRNSQNVVVTKPGDSNKEVVVGAHYDSVGTAGVDDNGSGTVVNLETAIRMINVKTPYTIKFVFFGSEEGGLNGSKAYVEKMTQEEKNNTLYMVNMDSILAGTFSYMYSGNYNEVTDKVENTWPVQQAMEIAKDLNLDMHLNDTKLNYDYPSPSTGNWSDHASFKNFVPYLYFEAANWEVLDDQKHPEDGSSGAYETESGEVMHNPQRDDLTFIENKWGDHGKNTIKKYCTLLPQLLLKLNPPLTENKLIGDTRYSTAVKISNRGWNNSDNVVIVNSSAMADAISATPFAKSKNAPILLTESNKLNDETKKEISRLKAKNVYVIGGSSVVSDNIVSQLKSMNINVDRISGETRYETSLELAKNLGDISEIAVVNGVTGLPDAVSIAPIAANKNMPIVLSSPNEGIKVSDIFIKSKNIKASYVIGKEGAVSNEVENKLPNAKRLGGENRSETNLVILKTFYTNKELNNIFVAKDGMKNQSDLIDALSVGVLAAKEDSPIVIVGNQLDNTQESALSSKNTKKITQVGGNVSEDAFNKLVNIFKN</sequence>
<dbReference type="InterPro" id="IPR007484">
    <property type="entry name" value="Peptidase_M28"/>
</dbReference>
<dbReference type="Gene3D" id="3.40.630.10">
    <property type="entry name" value="Zn peptidases"/>
    <property type="match status" value="1"/>
</dbReference>
<dbReference type="SUPFAM" id="SSF53187">
    <property type="entry name" value="Zn-dependent exopeptidases"/>
    <property type="match status" value="1"/>
</dbReference>
<dbReference type="Pfam" id="PF04389">
    <property type="entry name" value="Peptidase_M28"/>
    <property type="match status" value="1"/>
</dbReference>
<keyword evidence="1" id="KW-0732">Signal</keyword>
<reference evidence="3 4" key="1">
    <citation type="submission" date="2023-05" db="EMBL/GenBank/DDBJ databases">
        <title>Rombocin, a short stable natural nisin variant, displays selective antimicrobial activity against Listeria monocytogenes and employs dual mode of action to kill target bacterial strains.</title>
        <authorList>
            <person name="Wambui J."/>
            <person name="Stephan R."/>
            <person name="Kuipers O.P."/>
        </authorList>
    </citation>
    <scope>NUCLEOTIDE SEQUENCE [LARGE SCALE GENOMIC DNA]</scope>
    <source>
        <strain evidence="3 4">RC002</strain>
    </source>
</reference>
<evidence type="ECO:0000313" key="4">
    <source>
        <dbReference type="Proteomes" id="UP001301012"/>
    </source>
</evidence>
<dbReference type="Pfam" id="PF04122">
    <property type="entry name" value="CW_binding_2"/>
    <property type="match status" value="3"/>
</dbReference>
<feature type="domain" description="Peptidase M28" evidence="2">
    <location>
        <begin position="96"/>
        <end position="276"/>
    </location>
</feature>
<name>A0ABT7E6E9_9FIRM</name>
<dbReference type="PANTHER" id="PTHR30032:SF8">
    <property type="entry name" value="GERMINATION-SPECIFIC N-ACETYLMURAMOYL-L-ALANINE AMIDASE"/>
    <property type="match status" value="1"/>
</dbReference>
<dbReference type="RefSeq" id="WP_284131474.1">
    <property type="nucleotide sequence ID" value="NZ_JASKYM010000001.1"/>
</dbReference>
<comment type="caution">
    <text evidence="3">The sequence shown here is derived from an EMBL/GenBank/DDBJ whole genome shotgun (WGS) entry which is preliminary data.</text>
</comment>
<dbReference type="InterPro" id="IPR051922">
    <property type="entry name" value="Bact_Sporulation_Assoc"/>
</dbReference>
<evidence type="ECO:0000259" key="2">
    <source>
        <dbReference type="Pfam" id="PF04389"/>
    </source>
</evidence>
<dbReference type="Gene3D" id="3.40.50.12090">
    <property type="match status" value="2"/>
</dbReference>